<proteinExistence type="predicted"/>
<dbReference type="AlphaFoldDB" id="A0A1L9UB86"/>
<accession>A0A1L9UB86</accession>
<dbReference type="GeneID" id="93575062"/>
<evidence type="ECO:0000313" key="2">
    <source>
        <dbReference type="EMBL" id="OJJ68935.1"/>
    </source>
</evidence>
<sequence length="152" mass="16669">MAHDRQSNEVSSLTGHVRALTLRAIGVILSRFLPRQCQQKETRRCQQLVAKSAGGSPSLVVAIDTSSWGNRKMGLAGMLRRSNTNSALRQMKARLSAPSDSEFTNSIPISLPSYFVREQSEDSRPAKLYSTQSTHTAGTCSNIKPRKQGKHG</sequence>
<reference evidence="3" key="1">
    <citation type="journal article" date="2017" name="Genome Biol.">
        <title>Comparative genomics reveals high biological diversity and specific adaptations in the industrially and medically important fungal genus Aspergillus.</title>
        <authorList>
            <person name="de Vries R.P."/>
            <person name="Riley R."/>
            <person name="Wiebenga A."/>
            <person name="Aguilar-Osorio G."/>
            <person name="Amillis S."/>
            <person name="Uchima C.A."/>
            <person name="Anderluh G."/>
            <person name="Asadollahi M."/>
            <person name="Askin M."/>
            <person name="Barry K."/>
            <person name="Battaglia E."/>
            <person name="Bayram O."/>
            <person name="Benocci T."/>
            <person name="Braus-Stromeyer S.A."/>
            <person name="Caldana C."/>
            <person name="Canovas D."/>
            <person name="Cerqueira G.C."/>
            <person name="Chen F."/>
            <person name="Chen W."/>
            <person name="Choi C."/>
            <person name="Clum A."/>
            <person name="Dos Santos R.A."/>
            <person name="Damasio A.R."/>
            <person name="Diallinas G."/>
            <person name="Emri T."/>
            <person name="Fekete E."/>
            <person name="Flipphi M."/>
            <person name="Freyberg S."/>
            <person name="Gallo A."/>
            <person name="Gournas C."/>
            <person name="Habgood R."/>
            <person name="Hainaut M."/>
            <person name="Harispe M.L."/>
            <person name="Henrissat B."/>
            <person name="Hilden K.S."/>
            <person name="Hope R."/>
            <person name="Hossain A."/>
            <person name="Karabika E."/>
            <person name="Karaffa L."/>
            <person name="Karanyi Z."/>
            <person name="Krasevec N."/>
            <person name="Kuo A."/>
            <person name="Kusch H."/>
            <person name="LaButti K."/>
            <person name="Lagendijk E.L."/>
            <person name="Lapidus A."/>
            <person name="Levasseur A."/>
            <person name="Lindquist E."/>
            <person name="Lipzen A."/>
            <person name="Logrieco A.F."/>
            <person name="MacCabe A."/>
            <person name="Maekelae M.R."/>
            <person name="Malavazi I."/>
            <person name="Melin P."/>
            <person name="Meyer V."/>
            <person name="Mielnichuk N."/>
            <person name="Miskei M."/>
            <person name="Molnar A.P."/>
            <person name="Mule G."/>
            <person name="Ngan C.Y."/>
            <person name="Orejas M."/>
            <person name="Orosz E."/>
            <person name="Ouedraogo J.P."/>
            <person name="Overkamp K.M."/>
            <person name="Park H.-S."/>
            <person name="Perrone G."/>
            <person name="Piumi F."/>
            <person name="Punt P.J."/>
            <person name="Ram A.F."/>
            <person name="Ramon A."/>
            <person name="Rauscher S."/>
            <person name="Record E."/>
            <person name="Riano-Pachon D.M."/>
            <person name="Robert V."/>
            <person name="Roehrig J."/>
            <person name="Ruller R."/>
            <person name="Salamov A."/>
            <person name="Salih N.S."/>
            <person name="Samson R.A."/>
            <person name="Sandor E."/>
            <person name="Sanguinetti M."/>
            <person name="Schuetze T."/>
            <person name="Sepcic K."/>
            <person name="Shelest E."/>
            <person name="Sherlock G."/>
            <person name="Sophianopoulou V."/>
            <person name="Squina F.M."/>
            <person name="Sun H."/>
            <person name="Susca A."/>
            <person name="Todd R.B."/>
            <person name="Tsang A."/>
            <person name="Unkles S.E."/>
            <person name="van de Wiele N."/>
            <person name="van Rossen-Uffink D."/>
            <person name="Oliveira J.V."/>
            <person name="Vesth T.C."/>
            <person name="Visser J."/>
            <person name="Yu J.-H."/>
            <person name="Zhou M."/>
            <person name="Andersen M.R."/>
            <person name="Archer D.B."/>
            <person name="Baker S.E."/>
            <person name="Benoit I."/>
            <person name="Brakhage A.A."/>
            <person name="Braus G.H."/>
            <person name="Fischer R."/>
            <person name="Frisvad J.C."/>
            <person name="Goldman G.H."/>
            <person name="Houbraken J."/>
            <person name="Oakley B."/>
            <person name="Pocsi I."/>
            <person name="Scazzocchio C."/>
            <person name="Seiboth B."/>
            <person name="vanKuyk P.A."/>
            <person name="Wortman J."/>
            <person name="Dyer P.S."/>
            <person name="Grigoriev I.V."/>
        </authorList>
    </citation>
    <scope>NUCLEOTIDE SEQUENCE [LARGE SCALE GENOMIC DNA]</scope>
    <source>
        <strain evidence="3">CBS 101740 / IMI 381727 / IBT 21946</strain>
    </source>
</reference>
<protein>
    <submittedName>
        <fullName evidence="2">Uncharacterized protein</fullName>
    </submittedName>
</protein>
<organism evidence="2 3">
    <name type="scientific">Aspergillus brasiliensis (strain CBS 101740 / IMI 381727 / IBT 21946)</name>
    <dbReference type="NCBI Taxonomy" id="767769"/>
    <lineage>
        <taxon>Eukaryota</taxon>
        <taxon>Fungi</taxon>
        <taxon>Dikarya</taxon>
        <taxon>Ascomycota</taxon>
        <taxon>Pezizomycotina</taxon>
        <taxon>Eurotiomycetes</taxon>
        <taxon>Eurotiomycetidae</taxon>
        <taxon>Eurotiales</taxon>
        <taxon>Aspergillaceae</taxon>
        <taxon>Aspergillus</taxon>
        <taxon>Aspergillus subgen. Circumdati</taxon>
    </lineage>
</organism>
<evidence type="ECO:0000256" key="1">
    <source>
        <dbReference type="SAM" id="MobiDB-lite"/>
    </source>
</evidence>
<feature type="compositionally biased region" description="Polar residues" evidence="1">
    <location>
        <begin position="129"/>
        <end position="142"/>
    </location>
</feature>
<dbReference type="EMBL" id="KV878689">
    <property type="protein sequence ID" value="OJJ68935.1"/>
    <property type="molecule type" value="Genomic_DNA"/>
</dbReference>
<evidence type="ECO:0000313" key="3">
    <source>
        <dbReference type="Proteomes" id="UP000184499"/>
    </source>
</evidence>
<dbReference type="RefSeq" id="XP_067476184.1">
    <property type="nucleotide sequence ID" value="XM_067622574.1"/>
</dbReference>
<dbReference type="Proteomes" id="UP000184499">
    <property type="component" value="Unassembled WGS sequence"/>
</dbReference>
<gene>
    <name evidence="2" type="ORF">ASPBRDRAFT_289103</name>
</gene>
<name>A0A1L9UB86_ASPBC</name>
<dbReference type="VEuPathDB" id="FungiDB:ASPBRDRAFT_289103"/>
<feature type="region of interest" description="Disordered" evidence="1">
    <location>
        <begin position="122"/>
        <end position="152"/>
    </location>
</feature>
<keyword evidence="3" id="KW-1185">Reference proteome</keyword>